<evidence type="ECO:0000256" key="2">
    <source>
        <dbReference type="ARBA" id="ARBA00023125"/>
    </source>
</evidence>
<dbReference type="GO" id="GO:0005694">
    <property type="term" value="C:chromosome"/>
    <property type="evidence" value="ECO:0007669"/>
    <property type="project" value="TreeGrafter"/>
</dbReference>
<accession>A0A6S7GZV0</accession>
<dbReference type="GO" id="GO:0043138">
    <property type="term" value="F:3'-5' DNA helicase activity"/>
    <property type="evidence" value="ECO:0007669"/>
    <property type="project" value="UniProtKB-EC"/>
</dbReference>
<dbReference type="Gene3D" id="3.40.50.300">
    <property type="entry name" value="P-loop containing nucleotide triphosphate hydrolases"/>
    <property type="match status" value="1"/>
</dbReference>
<dbReference type="AlphaFoldDB" id="A0A6S7GZV0"/>
<comment type="catalytic activity">
    <reaction evidence="4">
        <text>Couples ATP hydrolysis with the unwinding of duplex DNA by translocating in the 3'-5' direction.</text>
        <dbReference type="EC" id="5.6.2.4"/>
    </reaction>
</comment>
<gene>
    <name evidence="6" type="ORF">PACLA_8A007338</name>
</gene>
<evidence type="ECO:0000256" key="5">
    <source>
        <dbReference type="ARBA" id="ARBA00034808"/>
    </source>
</evidence>
<dbReference type="GO" id="GO:0009378">
    <property type="term" value="F:four-way junction helicase activity"/>
    <property type="evidence" value="ECO:0007669"/>
    <property type="project" value="TreeGrafter"/>
</dbReference>
<evidence type="ECO:0000313" key="6">
    <source>
        <dbReference type="EMBL" id="CAB3997518.1"/>
    </source>
</evidence>
<evidence type="ECO:0000313" key="7">
    <source>
        <dbReference type="Proteomes" id="UP001152795"/>
    </source>
</evidence>
<dbReference type="OrthoDB" id="10037776at2759"/>
<evidence type="ECO:0000256" key="4">
    <source>
        <dbReference type="ARBA" id="ARBA00034617"/>
    </source>
</evidence>
<dbReference type="GO" id="GO:0003677">
    <property type="term" value="F:DNA binding"/>
    <property type="evidence" value="ECO:0007669"/>
    <property type="project" value="UniProtKB-KW"/>
</dbReference>
<dbReference type="SUPFAM" id="SSF52540">
    <property type="entry name" value="P-loop containing nucleoside triphosphate hydrolases"/>
    <property type="match status" value="1"/>
</dbReference>
<dbReference type="GO" id="GO:0000724">
    <property type="term" value="P:double-strand break repair via homologous recombination"/>
    <property type="evidence" value="ECO:0007669"/>
    <property type="project" value="TreeGrafter"/>
</dbReference>
<dbReference type="PANTHER" id="PTHR13710">
    <property type="entry name" value="DNA HELICASE RECQ FAMILY MEMBER"/>
    <property type="match status" value="1"/>
</dbReference>
<organism evidence="6 7">
    <name type="scientific">Paramuricea clavata</name>
    <name type="common">Red gorgonian</name>
    <name type="synonym">Violescent sea-whip</name>
    <dbReference type="NCBI Taxonomy" id="317549"/>
    <lineage>
        <taxon>Eukaryota</taxon>
        <taxon>Metazoa</taxon>
        <taxon>Cnidaria</taxon>
        <taxon>Anthozoa</taxon>
        <taxon>Octocorallia</taxon>
        <taxon>Malacalcyonacea</taxon>
        <taxon>Plexauridae</taxon>
        <taxon>Paramuricea</taxon>
    </lineage>
</organism>
<dbReference type="InterPro" id="IPR027417">
    <property type="entry name" value="P-loop_NTPase"/>
</dbReference>
<dbReference type="EMBL" id="CACRXK020003119">
    <property type="protein sequence ID" value="CAB3997518.1"/>
    <property type="molecule type" value="Genomic_DNA"/>
</dbReference>
<dbReference type="PANTHER" id="PTHR13710:SF105">
    <property type="entry name" value="ATP-DEPENDENT DNA HELICASE Q1"/>
    <property type="match status" value="1"/>
</dbReference>
<dbReference type="EC" id="5.6.2.4" evidence="5"/>
<evidence type="ECO:0000256" key="3">
    <source>
        <dbReference type="ARBA" id="ARBA00023235"/>
    </source>
</evidence>
<protein>
    <recommendedName>
        <fullName evidence="5">DNA 3'-5' helicase</fullName>
        <ecNumber evidence="5">5.6.2.4</ecNumber>
    </recommendedName>
</protein>
<comment type="similarity">
    <text evidence="1">Belongs to the helicase family. RecQ subfamily.</text>
</comment>
<keyword evidence="3" id="KW-0413">Isomerase</keyword>
<evidence type="ECO:0000256" key="1">
    <source>
        <dbReference type="ARBA" id="ARBA00005446"/>
    </source>
</evidence>
<sequence>MIFTVFALAKQAMLRRLEKDTSICILVISPLTSIAADQIAQMESFGFNAVELTELTLTDVIHSPPNFIYSSAERATERAFLEALKDDCSLLHQRTASIVVDESHTVETWTGKRKNKCKKANMNKAFRSAFGKLSLLRSMCKKDCPLLALTGTGDKSTQDTICNELLLKEPTKLFVSPNRPNLRFSVHKVKKDDMLAQLNWLISLIEEYGINTPKTIIFCDTMYTIASVCQLFDDAIGV</sequence>
<reference evidence="6" key="1">
    <citation type="submission" date="2020-04" db="EMBL/GenBank/DDBJ databases">
        <authorList>
            <person name="Alioto T."/>
            <person name="Alioto T."/>
            <person name="Gomez Garrido J."/>
        </authorList>
    </citation>
    <scope>NUCLEOTIDE SEQUENCE</scope>
    <source>
        <strain evidence="6">A484AB</strain>
    </source>
</reference>
<dbReference type="GO" id="GO:0005737">
    <property type="term" value="C:cytoplasm"/>
    <property type="evidence" value="ECO:0007669"/>
    <property type="project" value="TreeGrafter"/>
</dbReference>
<keyword evidence="7" id="KW-1185">Reference proteome</keyword>
<comment type="caution">
    <text evidence="6">The sequence shown here is derived from an EMBL/GenBank/DDBJ whole genome shotgun (WGS) entry which is preliminary data.</text>
</comment>
<dbReference type="Proteomes" id="UP001152795">
    <property type="component" value="Unassembled WGS sequence"/>
</dbReference>
<name>A0A6S7GZV0_PARCT</name>
<keyword evidence="2" id="KW-0238">DNA-binding</keyword>
<proteinExistence type="inferred from homology"/>